<accession>A0A6J4JXB1</accession>
<feature type="non-terminal residue" evidence="2">
    <location>
        <position position="73"/>
    </location>
</feature>
<name>A0A6J4JXB1_9ACTN</name>
<feature type="non-terminal residue" evidence="2">
    <location>
        <position position="1"/>
    </location>
</feature>
<feature type="compositionally biased region" description="Basic residues" evidence="1">
    <location>
        <begin position="31"/>
        <end position="43"/>
    </location>
</feature>
<feature type="region of interest" description="Disordered" evidence="1">
    <location>
        <begin position="24"/>
        <end position="52"/>
    </location>
</feature>
<dbReference type="AlphaFoldDB" id="A0A6J4JXB1"/>
<proteinExistence type="predicted"/>
<organism evidence="2">
    <name type="scientific">uncultured Friedmanniella sp</name>
    <dbReference type="NCBI Taxonomy" id="335381"/>
    <lineage>
        <taxon>Bacteria</taxon>
        <taxon>Bacillati</taxon>
        <taxon>Actinomycetota</taxon>
        <taxon>Actinomycetes</taxon>
        <taxon>Propionibacteriales</taxon>
        <taxon>Nocardioidaceae</taxon>
        <taxon>Friedmanniella</taxon>
        <taxon>environmental samples</taxon>
    </lineage>
</organism>
<gene>
    <name evidence="2" type="ORF">AVDCRST_MAG48-445</name>
</gene>
<sequence>EHRLVGPGARGARVDRHVRALRDPAVGGHPAGRHCPRPRRRRDGRALERVRAARPRWPAGAVRDLPDRPAVPL</sequence>
<reference evidence="2" key="1">
    <citation type="submission" date="2020-02" db="EMBL/GenBank/DDBJ databases">
        <authorList>
            <person name="Meier V. D."/>
        </authorList>
    </citation>
    <scope>NUCLEOTIDE SEQUENCE</scope>
    <source>
        <strain evidence="2">AVDCRST_MAG48</strain>
    </source>
</reference>
<protein>
    <submittedName>
        <fullName evidence="2">Uncharacterized protein</fullName>
    </submittedName>
</protein>
<dbReference type="EMBL" id="CADCTS010000065">
    <property type="protein sequence ID" value="CAA9290099.1"/>
    <property type="molecule type" value="Genomic_DNA"/>
</dbReference>
<evidence type="ECO:0000256" key="1">
    <source>
        <dbReference type="SAM" id="MobiDB-lite"/>
    </source>
</evidence>
<evidence type="ECO:0000313" key="2">
    <source>
        <dbReference type="EMBL" id="CAA9290099.1"/>
    </source>
</evidence>